<evidence type="ECO:0000313" key="2">
    <source>
        <dbReference type="Proteomes" id="UP001444661"/>
    </source>
</evidence>
<name>A0ABR1S1F5_9PEZI</name>
<comment type="caution">
    <text evidence="1">The sequence shown here is derived from an EMBL/GenBank/DDBJ whole genome shotgun (WGS) entry which is preliminary data.</text>
</comment>
<proteinExistence type="predicted"/>
<gene>
    <name evidence="1" type="ORF">PG993_011623</name>
</gene>
<evidence type="ECO:0000313" key="1">
    <source>
        <dbReference type="EMBL" id="KAK8023557.1"/>
    </source>
</evidence>
<dbReference type="EMBL" id="JAQQWK010000011">
    <property type="protein sequence ID" value="KAK8023557.1"/>
    <property type="molecule type" value="Genomic_DNA"/>
</dbReference>
<keyword evidence="2" id="KW-1185">Reference proteome</keyword>
<evidence type="ECO:0008006" key="3">
    <source>
        <dbReference type="Google" id="ProtNLM"/>
    </source>
</evidence>
<dbReference type="Proteomes" id="UP001444661">
    <property type="component" value="Unassembled WGS sequence"/>
</dbReference>
<accession>A0ABR1S1F5</accession>
<sequence>MRRSLFAATLTSTSFECKILFGSGGQAPRSLPTVTASSVVVLRTTSTEVPATFRSTVTDHDISRFTLLTATERVNYTATVTSDTKVVKTNGPTATFATATFSEYKCTGSHKPREKTTVTVYSGAYVPVPGQATALPTSYPTQVECQMTKHERVAAFQNVINGTATTTGDLVLTITNQATTTVPSIVTQATQTIWRTTVTEPSYTLKVASTTRTVPTECSEVMTFTKTYAAKCAPTNLVRDHDGQGLQGSSFDDANAKKLVVRQFHGDAPACCQLCAQSAECSAMEVDSGGSCSLYFNYDADWHPVCGSVGFTYRSQPDIWPGQGAWVQSGCGEARWLGSGQ</sequence>
<reference evidence="1 2" key="1">
    <citation type="submission" date="2023-01" db="EMBL/GenBank/DDBJ databases">
        <title>Analysis of 21 Apiospora genomes using comparative genomics revels a genus with tremendous synthesis potential of carbohydrate active enzymes and secondary metabolites.</title>
        <authorList>
            <person name="Sorensen T."/>
        </authorList>
    </citation>
    <scope>NUCLEOTIDE SEQUENCE [LARGE SCALE GENOMIC DNA]</scope>
    <source>
        <strain evidence="1 2">CBS 33761</strain>
    </source>
</reference>
<protein>
    <recommendedName>
        <fullName evidence="3">Apple domain-containing protein</fullName>
    </recommendedName>
</protein>
<organism evidence="1 2">
    <name type="scientific">Apiospora rasikravindrae</name>
    <dbReference type="NCBI Taxonomy" id="990691"/>
    <lineage>
        <taxon>Eukaryota</taxon>
        <taxon>Fungi</taxon>
        <taxon>Dikarya</taxon>
        <taxon>Ascomycota</taxon>
        <taxon>Pezizomycotina</taxon>
        <taxon>Sordariomycetes</taxon>
        <taxon>Xylariomycetidae</taxon>
        <taxon>Amphisphaeriales</taxon>
        <taxon>Apiosporaceae</taxon>
        <taxon>Apiospora</taxon>
    </lineage>
</organism>